<accession>A0A8H7TD49</accession>
<reference evidence="1" key="1">
    <citation type="submission" date="2021-02" db="EMBL/GenBank/DDBJ databases">
        <title>Genome sequence Cadophora malorum strain M34.</title>
        <authorList>
            <person name="Stefanovic E."/>
            <person name="Vu D."/>
            <person name="Scully C."/>
            <person name="Dijksterhuis J."/>
            <person name="Roader J."/>
            <person name="Houbraken J."/>
        </authorList>
    </citation>
    <scope>NUCLEOTIDE SEQUENCE</scope>
    <source>
        <strain evidence="1">M34</strain>
    </source>
</reference>
<dbReference type="EMBL" id="JAFJYH010000168">
    <property type="protein sequence ID" value="KAG4416987.1"/>
    <property type="molecule type" value="Genomic_DNA"/>
</dbReference>
<dbReference type="AlphaFoldDB" id="A0A8H7TD49"/>
<name>A0A8H7TD49_9HELO</name>
<sequence length="137" mass="15650">MLAELARTKEKFSINTGTNEVMMKESHLNLGCVNAADCSNPPEQTPAVDGLLDQELEAREVNPMKLVTSLRVRFGIGRYEIQSSESGITTSFEYQHFFQRRTSKNAVGIDAEESNRGPRIIWWFTRRKENMSSGWYN</sequence>
<keyword evidence="2" id="KW-1185">Reference proteome</keyword>
<dbReference type="Proteomes" id="UP000664132">
    <property type="component" value="Unassembled WGS sequence"/>
</dbReference>
<evidence type="ECO:0000313" key="2">
    <source>
        <dbReference type="Proteomes" id="UP000664132"/>
    </source>
</evidence>
<organism evidence="1 2">
    <name type="scientific">Cadophora malorum</name>
    <dbReference type="NCBI Taxonomy" id="108018"/>
    <lineage>
        <taxon>Eukaryota</taxon>
        <taxon>Fungi</taxon>
        <taxon>Dikarya</taxon>
        <taxon>Ascomycota</taxon>
        <taxon>Pezizomycotina</taxon>
        <taxon>Leotiomycetes</taxon>
        <taxon>Helotiales</taxon>
        <taxon>Ploettnerulaceae</taxon>
        <taxon>Cadophora</taxon>
    </lineage>
</organism>
<protein>
    <submittedName>
        <fullName evidence="1">Uncharacterized protein</fullName>
    </submittedName>
</protein>
<gene>
    <name evidence="1" type="ORF">IFR04_009877</name>
</gene>
<dbReference type="OrthoDB" id="3551443at2759"/>
<proteinExistence type="predicted"/>
<comment type="caution">
    <text evidence="1">The sequence shown here is derived from an EMBL/GenBank/DDBJ whole genome shotgun (WGS) entry which is preliminary data.</text>
</comment>
<evidence type="ECO:0000313" key="1">
    <source>
        <dbReference type="EMBL" id="KAG4416987.1"/>
    </source>
</evidence>